<reference evidence="2" key="1">
    <citation type="submission" date="2021-06" db="EMBL/GenBank/DDBJ databases">
        <title>Comparative genomics, transcriptomics and evolutionary studies reveal genomic signatures of adaptation to plant cell wall in hemibiotrophic fungi.</title>
        <authorList>
            <consortium name="DOE Joint Genome Institute"/>
            <person name="Baroncelli R."/>
            <person name="Diaz J.F."/>
            <person name="Benocci T."/>
            <person name="Peng M."/>
            <person name="Battaglia E."/>
            <person name="Haridas S."/>
            <person name="Andreopoulos W."/>
            <person name="Labutti K."/>
            <person name="Pangilinan J."/>
            <person name="Floch G.L."/>
            <person name="Makela M.R."/>
            <person name="Henrissat B."/>
            <person name="Grigoriev I.V."/>
            <person name="Crouch J.A."/>
            <person name="De Vries R.P."/>
            <person name="Sukno S.A."/>
            <person name="Thon M.R."/>
        </authorList>
    </citation>
    <scope>NUCLEOTIDE SEQUENCE</scope>
    <source>
        <strain evidence="2">CBS 102054</strain>
    </source>
</reference>
<comment type="caution">
    <text evidence="2">The sequence shown here is derived from an EMBL/GenBank/DDBJ whole genome shotgun (WGS) entry which is preliminary data.</text>
</comment>
<dbReference type="GeneID" id="85481277"/>
<dbReference type="AlphaFoldDB" id="A0AAJ0A449"/>
<gene>
    <name evidence="2" type="ORF">BDP81DRAFT_86982</name>
</gene>
<sequence length="176" mass="18975">MIFLYPSLWADSDGSPNPDGASMKRETGLGNYTNNLAACVGQCFPHHQSTCVLRSCSCDKGEEEGCVVDAAGRPGERKTGRTELGRERNPDNSRLQSAHQREKEASLDQLGPCLVSAIACQSKSLGARLTCPVASSSSKSIGGVRDKCTVLYLSACAIRNSVRSIRTRYFRTREAG</sequence>
<proteinExistence type="predicted"/>
<dbReference type="EMBL" id="JAHMHQ010000002">
    <property type="protein sequence ID" value="KAK1654682.1"/>
    <property type="molecule type" value="Genomic_DNA"/>
</dbReference>
<organism evidence="2 3">
    <name type="scientific">Colletotrichum phormii</name>
    <dbReference type="NCBI Taxonomy" id="359342"/>
    <lineage>
        <taxon>Eukaryota</taxon>
        <taxon>Fungi</taxon>
        <taxon>Dikarya</taxon>
        <taxon>Ascomycota</taxon>
        <taxon>Pezizomycotina</taxon>
        <taxon>Sordariomycetes</taxon>
        <taxon>Hypocreomycetidae</taxon>
        <taxon>Glomerellales</taxon>
        <taxon>Glomerellaceae</taxon>
        <taxon>Colletotrichum</taxon>
        <taxon>Colletotrichum acutatum species complex</taxon>
    </lineage>
</organism>
<evidence type="ECO:0000313" key="3">
    <source>
        <dbReference type="Proteomes" id="UP001243989"/>
    </source>
</evidence>
<keyword evidence="3" id="KW-1185">Reference proteome</keyword>
<accession>A0AAJ0A449</accession>
<evidence type="ECO:0000256" key="1">
    <source>
        <dbReference type="SAM" id="MobiDB-lite"/>
    </source>
</evidence>
<dbReference type="RefSeq" id="XP_060450726.1">
    <property type="nucleotide sequence ID" value="XM_060596415.1"/>
</dbReference>
<dbReference type="Proteomes" id="UP001243989">
    <property type="component" value="Unassembled WGS sequence"/>
</dbReference>
<feature type="compositionally biased region" description="Basic and acidic residues" evidence="1">
    <location>
        <begin position="74"/>
        <end position="91"/>
    </location>
</feature>
<feature type="region of interest" description="Disordered" evidence="1">
    <location>
        <begin position="71"/>
        <end position="101"/>
    </location>
</feature>
<evidence type="ECO:0000313" key="2">
    <source>
        <dbReference type="EMBL" id="KAK1654682.1"/>
    </source>
</evidence>
<protein>
    <submittedName>
        <fullName evidence="2">Uncharacterized protein</fullName>
    </submittedName>
</protein>
<name>A0AAJ0A449_9PEZI</name>